<gene>
    <name evidence="2" type="ORF">CELE_F10G2.4</name>
    <name evidence="2 4" type="ORF">F10G2.4</name>
</gene>
<evidence type="ECO:0000313" key="2">
    <source>
        <dbReference type="EMBL" id="CCD62812.1"/>
    </source>
</evidence>
<dbReference type="UCSC" id="F10G2.4">
    <property type="organism name" value="c. elegans"/>
</dbReference>
<dbReference type="PaxDb" id="6239-F10G2.4"/>
<sequence>MSFYYSNIVSNQEKTFYDAQFSMSSLKQVSPISGSPQRDDSFNISPASSSPDMLVETWKSDEENAKSESPSSQSTTATSTNDDLFASVGTWEVHANENNITVNKKKKRSRKIRRLRDVQDSDEERPKPVIALVPLVPNPFCVSDSLLSKLGPVATKRRRVCFNPTISFHYYCVDK</sequence>
<dbReference type="AlphaFoldDB" id="Q22954"/>
<dbReference type="CTD" id="184315"/>
<feature type="compositionally biased region" description="Low complexity" evidence="1">
    <location>
        <begin position="67"/>
        <end position="80"/>
    </location>
</feature>
<dbReference type="Bgee" id="WBGene00017365">
    <property type="expression patterns" value="Expressed in embryo and 3 other cell types or tissues"/>
</dbReference>
<accession>Q22954</accession>
<dbReference type="HOGENOM" id="CLU_1533953_0_0_1"/>
<dbReference type="RefSeq" id="NP_504864.1">
    <property type="nucleotide sequence ID" value="NM_072463.1"/>
</dbReference>
<reference evidence="2 3" key="1">
    <citation type="journal article" date="1998" name="Science">
        <title>Genome sequence of the nematode C. elegans: a platform for investigating biology.</title>
        <authorList>
            <consortium name="The C. elegans sequencing consortium"/>
            <person name="Sulson J.E."/>
            <person name="Waterston R."/>
        </authorList>
    </citation>
    <scope>NUCLEOTIDE SEQUENCE [LARGE SCALE GENOMIC DNA]</scope>
    <source>
        <strain evidence="2 3">Bristol N2</strain>
    </source>
</reference>
<dbReference type="Proteomes" id="UP000001940">
    <property type="component" value="Chromosome V"/>
</dbReference>
<evidence type="ECO:0000256" key="1">
    <source>
        <dbReference type="SAM" id="MobiDB-lite"/>
    </source>
</evidence>
<feature type="compositionally biased region" description="Polar residues" evidence="1">
    <location>
        <begin position="27"/>
        <end position="51"/>
    </location>
</feature>
<name>Q22954_CAEEL</name>
<proteinExistence type="predicted"/>
<dbReference type="InParanoid" id="Q22954"/>
<dbReference type="EMBL" id="BX284605">
    <property type="protein sequence ID" value="CCD62812.1"/>
    <property type="molecule type" value="Genomic_DNA"/>
</dbReference>
<dbReference type="STRING" id="6239.F10G2.4.1"/>
<dbReference type="FunCoup" id="Q22954">
    <property type="interactions" value="1522"/>
</dbReference>
<dbReference type="eggNOG" id="ENOG502TISV">
    <property type="taxonomic scope" value="Eukaryota"/>
</dbReference>
<feature type="region of interest" description="Disordered" evidence="1">
    <location>
        <begin position="27"/>
        <end position="80"/>
    </location>
</feature>
<dbReference type="GeneID" id="184315"/>
<organism evidence="2 3">
    <name type="scientific">Caenorhabditis elegans</name>
    <dbReference type="NCBI Taxonomy" id="6239"/>
    <lineage>
        <taxon>Eukaryota</taxon>
        <taxon>Metazoa</taxon>
        <taxon>Ecdysozoa</taxon>
        <taxon>Nematoda</taxon>
        <taxon>Chromadorea</taxon>
        <taxon>Rhabditida</taxon>
        <taxon>Rhabditina</taxon>
        <taxon>Rhabditomorpha</taxon>
        <taxon>Rhabditoidea</taxon>
        <taxon>Rhabditidae</taxon>
        <taxon>Peloderinae</taxon>
        <taxon>Caenorhabditis</taxon>
    </lineage>
</organism>
<protein>
    <submittedName>
        <fullName evidence="2">Uncharacterized protein</fullName>
    </submittedName>
</protein>
<evidence type="ECO:0000313" key="4">
    <source>
        <dbReference type="WormBase" id="F10G2.4"/>
    </source>
</evidence>
<evidence type="ECO:0000313" key="3">
    <source>
        <dbReference type="Proteomes" id="UP000001940"/>
    </source>
</evidence>
<keyword evidence="3" id="KW-1185">Reference proteome</keyword>
<dbReference type="WormBase" id="F10G2.4">
    <property type="protein sequence ID" value="CE09332"/>
    <property type="gene ID" value="WBGene00017365"/>
</dbReference>
<dbReference type="PIR" id="T29863">
    <property type="entry name" value="T29863"/>
</dbReference>
<dbReference type="AGR" id="WB:WBGene00017365"/>
<dbReference type="OrthoDB" id="5879460at2759"/>
<dbReference type="KEGG" id="cel:CELE_F10G2.4"/>